<evidence type="ECO:0000256" key="1">
    <source>
        <dbReference type="SAM" id="MobiDB-lite"/>
    </source>
</evidence>
<sequence length="213" mass="24791">MALALNDLFALHRTSKDSHDEDAVVLQHLGSLRQEKNHIQTFFNEVNVERQQNVNRRNDLQEQLSKLRSLQLDNKIRELGYQHVVWELDQRGGSERLAKLENEWTDGKTGIDADNICLGFYPWIGERTEKIKELGIEEEIKVKAHINKNLEASKNQYARNAITKDKKGKCKNKKHNKINYSSATLRRSNRFKVDKSKDNKVDVNVEKEARGRK</sequence>
<evidence type="ECO:0000313" key="3">
    <source>
        <dbReference type="Proteomes" id="UP001291623"/>
    </source>
</evidence>
<feature type="compositionally biased region" description="Basic and acidic residues" evidence="1">
    <location>
        <begin position="191"/>
        <end position="213"/>
    </location>
</feature>
<gene>
    <name evidence="2" type="ORF">RND71_008515</name>
</gene>
<dbReference type="EMBL" id="JAVYJV010000004">
    <property type="protein sequence ID" value="KAK4373131.1"/>
    <property type="molecule type" value="Genomic_DNA"/>
</dbReference>
<name>A0AAE1SR11_9SOLA</name>
<proteinExistence type="predicted"/>
<organism evidence="2 3">
    <name type="scientific">Anisodus tanguticus</name>
    <dbReference type="NCBI Taxonomy" id="243964"/>
    <lineage>
        <taxon>Eukaryota</taxon>
        <taxon>Viridiplantae</taxon>
        <taxon>Streptophyta</taxon>
        <taxon>Embryophyta</taxon>
        <taxon>Tracheophyta</taxon>
        <taxon>Spermatophyta</taxon>
        <taxon>Magnoliopsida</taxon>
        <taxon>eudicotyledons</taxon>
        <taxon>Gunneridae</taxon>
        <taxon>Pentapetalae</taxon>
        <taxon>asterids</taxon>
        <taxon>lamiids</taxon>
        <taxon>Solanales</taxon>
        <taxon>Solanaceae</taxon>
        <taxon>Solanoideae</taxon>
        <taxon>Hyoscyameae</taxon>
        <taxon>Anisodus</taxon>
    </lineage>
</organism>
<dbReference type="Proteomes" id="UP001291623">
    <property type="component" value="Unassembled WGS sequence"/>
</dbReference>
<protein>
    <submittedName>
        <fullName evidence="2">Uncharacterized protein</fullName>
    </submittedName>
</protein>
<accession>A0AAE1SR11</accession>
<dbReference type="AlphaFoldDB" id="A0AAE1SR11"/>
<keyword evidence="3" id="KW-1185">Reference proteome</keyword>
<evidence type="ECO:0000313" key="2">
    <source>
        <dbReference type="EMBL" id="KAK4373131.1"/>
    </source>
</evidence>
<comment type="caution">
    <text evidence="2">The sequence shown here is derived from an EMBL/GenBank/DDBJ whole genome shotgun (WGS) entry which is preliminary data.</text>
</comment>
<feature type="region of interest" description="Disordered" evidence="1">
    <location>
        <begin position="189"/>
        <end position="213"/>
    </location>
</feature>
<reference evidence="2" key="1">
    <citation type="submission" date="2023-12" db="EMBL/GenBank/DDBJ databases">
        <title>Genome assembly of Anisodus tanguticus.</title>
        <authorList>
            <person name="Wang Y.-J."/>
        </authorList>
    </citation>
    <scope>NUCLEOTIDE SEQUENCE</scope>
    <source>
        <strain evidence="2">KB-2021</strain>
        <tissue evidence="2">Leaf</tissue>
    </source>
</reference>